<reference evidence="5" key="1">
    <citation type="journal article" date="2019" name="Int. J. Syst. Evol. Microbiol.">
        <title>The Global Catalogue of Microorganisms (GCM) 10K type strain sequencing project: providing services to taxonomists for standard genome sequencing and annotation.</title>
        <authorList>
            <consortium name="The Broad Institute Genomics Platform"/>
            <consortium name="The Broad Institute Genome Sequencing Center for Infectious Disease"/>
            <person name="Wu L."/>
            <person name="Ma J."/>
        </authorList>
    </citation>
    <scope>NUCLEOTIDE SEQUENCE [LARGE SCALE GENOMIC DNA]</scope>
    <source>
        <strain evidence="5">CCM 8933</strain>
    </source>
</reference>
<accession>A0ABW1S4K6</accession>
<dbReference type="PANTHER" id="PTHR30055">
    <property type="entry name" value="HTH-TYPE TRANSCRIPTIONAL REGULATOR RUTR"/>
    <property type="match status" value="1"/>
</dbReference>
<feature type="domain" description="HTH tetR-type" evidence="3">
    <location>
        <begin position="21"/>
        <end position="81"/>
    </location>
</feature>
<evidence type="ECO:0000256" key="2">
    <source>
        <dbReference type="PROSITE-ProRule" id="PRU00335"/>
    </source>
</evidence>
<dbReference type="InterPro" id="IPR001647">
    <property type="entry name" value="HTH_TetR"/>
</dbReference>
<dbReference type="SUPFAM" id="SSF46689">
    <property type="entry name" value="Homeodomain-like"/>
    <property type="match status" value="1"/>
</dbReference>
<proteinExistence type="predicted"/>
<evidence type="ECO:0000256" key="1">
    <source>
        <dbReference type="ARBA" id="ARBA00023125"/>
    </source>
</evidence>
<dbReference type="PANTHER" id="PTHR30055:SF222">
    <property type="entry name" value="REGULATORY PROTEIN"/>
    <property type="match status" value="1"/>
</dbReference>
<comment type="caution">
    <text evidence="4">The sequence shown here is derived from an EMBL/GenBank/DDBJ whole genome shotgun (WGS) entry which is preliminary data.</text>
</comment>
<dbReference type="Pfam" id="PF00440">
    <property type="entry name" value="TetR_N"/>
    <property type="match status" value="1"/>
</dbReference>
<sequence>MTQPKIRDYFQQTVAADPDLTPKQQAILQASLDLFAEQGFDHTSTSDIAQRAGVAEGTVYRRYKTKNAIREAVVAPIIDHIVPSLAADFTREELETKYTDLASFFRSVFANRLEFVNDNIKELKVALEMVFFTPGSREAMIQHVGPIVVDNIMGIFDDFKARHLMVDWPNDLIVQTMLSMLLGYFARVVMAIPPIDTQRELDYFVAMLTQAFTPKPENQV</sequence>
<dbReference type="EMBL" id="JBHSSC010000044">
    <property type="protein sequence ID" value="MFC6182357.1"/>
    <property type="molecule type" value="Genomic_DNA"/>
</dbReference>
<dbReference type="InterPro" id="IPR009057">
    <property type="entry name" value="Homeodomain-like_sf"/>
</dbReference>
<dbReference type="PROSITE" id="PS50977">
    <property type="entry name" value="HTH_TETR_2"/>
    <property type="match status" value="1"/>
</dbReference>
<keyword evidence="1 2" id="KW-0238">DNA-binding</keyword>
<dbReference type="InterPro" id="IPR050109">
    <property type="entry name" value="HTH-type_TetR-like_transc_reg"/>
</dbReference>
<evidence type="ECO:0000313" key="5">
    <source>
        <dbReference type="Proteomes" id="UP001596282"/>
    </source>
</evidence>
<organism evidence="4 5">
    <name type="scientific">Lactiplantibacillus daowaiensis</name>
    <dbReference type="NCBI Taxonomy" id="2559918"/>
    <lineage>
        <taxon>Bacteria</taxon>
        <taxon>Bacillati</taxon>
        <taxon>Bacillota</taxon>
        <taxon>Bacilli</taxon>
        <taxon>Lactobacillales</taxon>
        <taxon>Lactobacillaceae</taxon>
        <taxon>Lactiplantibacillus</taxon>
    </lineage>
</organism>
<protein>
    <submittedName>
        <fullName evidence="4">TetR/AcrR family transcriptional regulator</fullName>
    </submittedName>
</protein>
<dbReference type="Gene3D" id="1.10.357.10">
    <property type="entry name" value="Tetracycline Repressor, domain 2"/>
    <property type="match status" value="1"/>
</dbReference>
<dbReference type="PRINTS" id="PR00455">
    <property type="entry name" value="HTHTETR"/>
</dbReference>
<dbReference type="Proteomes" id="UP001596282">
    <property type="component" value="Unassembled WGS sequence"/>
</dbReference>
<keyword evidence="5" id="KW-1185">Reference proteome</keyword>
<feature type="DNA-binding region" description="H-T-H motif" evidence="2">
    <location>
        <begin position="44"/>
        <end position="63"/>
    </location>
</feature>
<dbReference type="RefSeq" id="WP_137627599.1">
    <property type="nucleotide sequence ID" value="NZ_BJDJ01000002.1"/>
</dbReference>
<name>A0ABW1S4K6_9LACO</name>
<evidence type="ECO:0000313" key="4">
    <source>
        <dbReference type="EMBL" id="MFC6182357.1"/>
    </source>
</evidence>
<evidence type="ECO:0000259" key="3">
    <source>
        <dbReference type="PROSITE" id="PS50977"/>
    </source>
</evidence>
<gene>
    <name evidence="4" type="ORF">ACFP5Y_14055</name>
</gene>